<evidence type="ECO:0000256" key="5">
    <source>
        <dbReference type="ARBA" id="ARBA00022741"/>
    </source>
</evidence>
<dbReference type="EMBL" id="CP059251">
    <property type="protein sequence ID" value="QLL34041.1"/>
    <property type="molecule type" value="Genomic_DNA"/>
</dbReference>
<dbReference type="FunFam" id="3.40.50.620:FF:000045">
    <property type="entry name" value="Glutamate--tRNA ligase, mitochondrial"/>
    <property type="match status" value="1"/>
</dbReference>
<proteinExistence type="inferred from homology"/>
<dbReference type="InterPro" id="IPR000924">
    <property type="entry name" value="Glu/Gln-tRNA-synth"/>
</dbReference>
<feature type="domain" description="Aminoacyl-tRNA synthetase class I anticodon-binding" evidence="13">
    <location>
        <begin position="398"/>
        <end position="529"/>
    </location>
</feature>
<accession>A0A7G3ZKK5</accession>
<dbReference type="Pfam" id="PF19269">
    <property type="entry name" value="Anticodon_2"/>
    <property type="match status" value="1"/>
</dbReference>
<evidence type="ECO:0000313" key="15">
    <source>
        <dbReference type="Proteomes" id="UP000515788"/>
    </source>
</evidence>
<keyword evidence="4 11" id="KW-0436">Ligase</keyword>
<evidence type="ECO:0000256" key="11">
    <source>
        <dbReference type="RuleBase" id="RU363037"/>
    </source>
</evidence>
<gene>
    <name evidence="14" type="ORF">HG536_0F03660</name>
</gene>
<dbReference type="HAMAP" id="MF_00022">
    <property type="entry name" value="Glu_tRNA_synth_type1"/>
    <property type="match status" value="1"/>
</dbReference>
<keyword evidence="15" id="KW-1185">Reference proteome</keyword>
<dbReference type="GO" id="GO:0000049">
    <property type="term" value="F:tRNA binding"/>
    <property type="evidence" value="ECO:0007669"/>
    <property type="project" value="InterPro"/>
</dbReference>
<dbReference type="EC" id="6.1.1.17" evidence="3"/>
<dbReference type="OrthoDB" id="428822at2759"/>
<dbReference type="InterPro" id="IPR033910">
    <property type="entry name" value="GluRS_core"/>
</dbReference>
<comment type="subcellular location">
    <subcellularLocation>
        <location evidence="1">Mitochondrion</location>
    </subcellularLocation>
</comment>
<evidence type="ECO:0000256" key="2">
    <source>
        <dbReference type="ARBA" id="ARBA00007894"/>
    </source>
</evidence>
<dbReference type="InterPro" id="IPR049940">
    <property type="entry name" value="GluQ/Sye"/>
</dbReference>
<evidence type="ECO:0000256" key="4">
    <source>
        <dbReference type="ARBA" id="ARBA00022598"/>
    </source>
</evidence>
<dbReference type="InterPro" id="IPR045462">
    <property type="entry name" value="aa-tRNA-synth_I_cd-bd"/>
</dbReference>
<dbReference type="Pfam" id="PF00749">
    <property type="entry name" value="tRNA-synt_1c"/>
    <property type="match status" value="1"/>
</dbReference>
<dbReference type="PANTHER" id="PTHR43311">
    <property type="entry name" value="GLUTAMATE--TRNA LIGASE"/>
    <property type="match status" value="1"/>
</dbReference>
<sequence>MRAIASRLYSGLRKKEPGDLFSSRSILSKKPVKDVHPKAPVRTRFAPSPTGLLHIGSLRTALYNYLLARNTGGQFLLRLEDTDQKRLVPGAEQNIYDSLKWCGIDYDEGPNVNDMKCGPFRQSERTSIYQKYVDGLLESGHAYRCFCSKERLDGLRESAKRLKPPTTTSYDRACADLSQKEIDDNLAKRTPFTIRMRAPDRYPPFKDLLHGVVDIQPQVNINDRRYDDPILVKSDNLPTYHFANVIDDHLMKITHVIRGEEWLPSTQKHIALYQAFGWEPPSFIHIPLLTSANDKKLSKRKGDASVLNMKENGILPEALVNFCVLFGWSPPRKLATANHECFTLKEFERIFNLNYLTKGNAKVDDKKLWFFNKHYLQSRLADPSQFEIIAQEVCSNIRPVFGDAVTLDKIKVILKKCGTALTTLNEFKDTFSYFFQRPTYTNSKAASEFLETHNKEDTLRVLEHFQDAISQSNIEELIRELASQASISKKAIFESLRFALAESHPGTKIPVLIELLGPEEANVRISRAIGRIQAPTSRL</sequence>
<evidence type="ECO:0000256" key="1">
    <source>
        <dbReference type="ARBA" id="ARBA00004173"/>
    </source>
</evidence>
<dbReference type="InterPro" id="IPR020751">
    <property type="entry name" value="aa-tRNA-synth_I_codon-bd_sub2"/>
</dbReference>
<evidence type="ECO:0000256" key="7">
    <source>
        <dbReference type="ARBA" id="ARBA00022917"/>
    </source>
</evidence>
<dbReference type="GO" id="GO:0005739">
    <property type="term" value="C:mitochondrion"/>
    <property type="evidence" value="ECO:0007669"/>
    <property type="project" value="UniProtKB-SubCell"/>
</dbReference>
<dbReference type="PANTHER" id="PTHR43311:SF2">
    <property type="entry name" value="GLUTAMATE--TRNA LIGASE, MITOCHONDRIAL-RELATED"/>
    <property type="match status" value="1"/>
</dbReference>
<dbReference type="SUPFAM" id="SSF48163">
    <property type="entry name" value="An anticodon-binding domain of class I aminoacyl-tRNA synthetases"/>
    <property type="match status" value="1"/>
</dbReference>
<evidence type="ECO:0000256" key="6">
    <source>
        <dbReference type="ARBA" id="ARBA00022840"/>
    </source>
</evidence>
<keyword evidence="5 11" id="KW-0547">Nucleotide-binding</keyword>
<keyword evidence="7 11" id="KW-0648">Protein biosynthesis</keyword>
<organism evidence="14 15">
    <name type="scientific">Torulaspora globosa</name>
    <dbReference type="NCBI Taxonomy" id="48254"/>
    <lineage>
        <taxon>Eukaryota</taxon>
        <taxon>Fungi</taxon>
        <taxon>Dikarya</taxon>
        <taxon>Ascomycota</taxon>
        <taxon>Saccharomycotina</taxon>
        <taxon>Saccharomycetes</taxon>
        <taxon>Saccharomycetales</taxon>
        <taxon>Saccharomycetaceae</taxon>
        <taxon>Torulaspora</taxon>
    </lineage>
</organism>
<protein>
    <recommendedName>
        <fullName evidence="10">Glutamate--tRNA ligase, mitochondrial</fullName>
        <ecNumber evidence="3">6.1.1.17</ecNumber>
    </recommendedName>
    <alternativeName>
        <fullName evidence="9">Glutamyl-tRNA synthetase</fullName>
    </alternativeName>
</protein>
<dbReference type="GO" id="GO:0008270">
    <property type="term" value="F:zinc ion binding"/>
    <property type="evidence" value="ECO:0007669"/>
    <property type="project" value="InterPro"/>
</dbReference>
<evidence type="ECO:0000313" key="14">
    <source>
        <dbReference type="EMBL" id="QLL34041.1"/>
    </source>
</evidence>
<evidence type="ECO:0000259" key="13">
    <source>
        <dbReference type="Pfam" id="PF19269"/>
    </source>
</evidence>
<dbReference type="CDD" id="cd00808">
    <property type="entry name" value="GluRS_core"/>
    <property type="match status" value="1"/>
</dbReference>
<dbReference type="RefSeq" id="XP_037140715.1">
    <property type="nucleotide sequence ID" value="XM_037284819.1"/>
</dbReference>
<keyword evidence="8 11" id="KW-0030">Aminoacyl-tRNA synthetase</keyword>
<reference evidence="14 15" key="1">
    <citation type="submission" date="2020-06" db="EMBL/GenBank/DDBJ databases">
        <title>The yeast mating-type switching endonuclease HO is a domesticated member of an unorthodox homing genetic element family.</title>
        <authorList>
            <person name="Coughlan A.Y."/>
            <person name="Lombardi L."/>
            <person name="Braun-Galleani S."/>
            <person name="Martos A.R."/>
            <person name="Galeote V."/>
            <person name="Bigey F."/>
            <person name="Dequin S."/>
            <person name="Byrne K.P."/>
            <person name="Wolfe K.H."/>
        </authorList>
    </citation>
    <scope>NUCLEOTIDE SEQUENCE [LARGE SCALE GENOMIC DNA]</scope>
    <source>
        <strain evidence="14 15">CBS764</strain>
    </source>
</reference>
<dbReference type="NCBIfam" id="TIGR00464">
    <property type="entry name" value="gltX_bact"/>
    <property type="match status" value="1"/>
</dbReference>
<dbReference type="GeneID" id="59327256"/>
<dbReference type="GO" id="GO:0004818">
    <property type="term" value="F:glutamate-tRNA ligase activity"/>
    <property type="evidence" value="ECO:0007669"/>
    <property type="project" value="UniProtKB-EC"/>
</dbReference>
<dbReference type="Proteomes" id="UP000515788">
    <property type="component" value="Chromosome 6"/>
</dbReference>
<comment type="similarity">
    <text evidence="2">Belongs to the class-I aminoacyl-tRNA synthetase family. Glutamate--tRNA ligase type 1 subfamily.</text>
</comment>
<dbReference type="InterPro" id="IPR014729">
    <property type="entry name" value="Rossmann-like_a/b/a_fold"/>
</dbReference>
<dbReference type="InterPro" id="IPR020058">
    <property type="entry name" value="Glu/Gln-tRNA-synth_Ib_cat-dom"/>
</dbReference>
<evidence type="ECO:0000259" key="12">
    <source>
        <dbReference type="Pfam" id="PF00749"/>
    </source>
</evidence>
<dbReference type="InterPro" id="IPR008925">
    <property type="entry name" value="aa_tRNA-synth_I_cd-bd_sf"/>
</dbReference>
<evidence type="ECO:0000256" key="10">
    <source>
        <dbReference type="ARBA" id="ARBA00072917"/>
    </source>
</evidence>
<dbReference type="Gene3D" id="3.40.50.620">
    <property type="entry name" value="HUPs"/>
    <property type="match status" value="1"/>
</dbReference>
<dbReference type="InterPro" id="IPR004527">
    <property type="entry name" value="Glu-tRNA-ligase_bac/mito"/>
</dbReference>
<dbReference type="GO" id="GO:0005524">
    <property type="term" value="F:ATP binding"/>
    <property type="evidence" value="ECO:0007669"/>
    <property type="project" value="UniProtKB-KW"/>
</dbReference>
<evidence type="ECO:0000256" key="9">
    <source>
        <dbReference type="ARBA" id="ARBA00030865"/>
    </source>
</evidence>
<evidence type="ECO:0000256" key="8">
    <source>
        <dbReference type="ARBA" id="ARBA00023146"/>
    </source>
</evidence>
<dbReference type="PRINTS" id="PR00987">
    <property type="entry name" value="TRNASYNTHGLU"/>
</dbReference>
<dbReference type="GO" id="GO:0006424">
    <property type="term" value="P:glutamyl-tRNA aminoacylation"/>
    <property type="evidence" value="ECO:0007669"/>
    <property type="project" value="InterPro"/>
</dbReference>
<evidence type="ECO:0000256" key="3">
    <source>
        <dbReference type="ARBA" id="ARBA00012835"/>
    </source>
</evidence>
<dbReference type="AlphaFoldDB" id="A0A7G3ZKK5"/>
<dbReference type="KEGG" id="tgb:HG536_0F03660"/>
<dbReference type="SUPFAM" id="SSF52374">
    <property type="entry name" value="Nucleotidylyl transferase"/>
    <property type="match status" value="1"/>
</dbReference>
<keyword evidence="6 11" id="KW-0067">ATP-binding</keyword>
<name>A0A7G3ZKK5_9SACH</name>
<feature type="domain" description="Glutamyl/glutaminyl-tRNA synthetase class Ib catalytic" evidence="12">
    <location>
        <begin position="41"/>
        <end position="369"/>
    </location>
</feature>
<dbReference type="Gene3D" id="1.10.10.350">
    <property type="match status" value="1"/>
</dbReference>